<dbReference type="GO" id="GO:0000272">
    <property type="term" value="P:polysaccharide catabolic process"/>
    <property type="evidence" value="ECO:0007669"/>
    <property type="project" value="InterPro"/>
</dbReference>
<keyword evidence="3" id="KW-0732">Signal</keyword>
<dbReference type="GO" id="GO:0004553">
    <property type="term" value="F:hydrolase activity, hydrolyzing O-glycosyl compounds"/>
    <property type="evidence" value="ECO:0007669"/>
    <property type="project" value="InterPro"/>
</dbReference>
<evidence type="ECO:0000313" key="6">
    <source>
        <dbReference type="Proteomes" id="UP000306918"/>
    </source>
</evidence>
<keyword evidence="2" id="KW-0326">Glycosidase</keyword>
<dbReference type="Gene3D" id="2.60.120.260">
    <property type="entry name" value="Galactose-binding domain-like"/>
    <property type="match status" value="2"/>
</dbReference>
<dbReference type="RefSeq" id="WP_136575267.1">
    <property type="nucleotide sequence ID" value="NZ_STFF01000001.1"/>
</dbReference>
<name>A0A4S8HZ04_9BACT</name>
<dbReference type="SMART" id="SM00231">
    <property type="entry name" value="FA58C"/>
    <property type="match status" value="2"/>
</dbReference>
<dbReference type="Pfam" id="PF00150">
    <property type="entry name" value="Cellulase"/>
    <property type="match status" value="1"/>
</dbReference>
<dbReference type="Proteomes" id="UP000306918">
    <property type="component" value="Unassembled WGS sequence"/>
</dbReference>
<evidence type="ECO:0000256" key="2">
    <source>
        <dbReference type="ARBA" id="ARBA00023295"/>
    </source>
</evidence>
<dbReference type="InterPro" id="IPR026444">
    <property type="entry name" value="Secre_tail"/>
</dbReference>
<dbReference type="AlphaFoldDB" id="A0A4S8HZ04"/>
<proteinExistence type="predicted"/>
<dbReference type="EMBL" id="STFF01000001">
    <property type="protein sequence ID" value="THU40775.1"/>
    <property type="molecule type" value="Genomic_DNA"/>
</dbReference>
<dbReference type="OrthoDB" id="154460at2"/>
<gene>
    <name evidence="5" type="ORF">FAM09_01290</name>
</gene>
<dbReference type="PROSITE" id="PS50022">
    <property type="entry name" value="FA58C_3"/>
    <property type="match status" value="2"/>
</dbReference>
<evidence type="ECO:0000259" key="4">
    <source>
        <dbReference type="PROSITE" id="PS50022"/>
    </source>
</evidence>
<dbReference type="PROSITE" id="PS00659">
    <property type="entry name" value="GLYCOSYL_HYDROL_F5"/>
    <property type="match status" value="1"/>
</dbReference>
<feature type="domain" description="F5/8 type C" evidence="4">
    <location>
        <begin position="327"/>
        <end position="465"/>
    </location>
</feature>
<comment type="caution">
    <text evidence="5">The sequence shown here is derived from an EMBL/GenBank/DDBJ whole genome shotgun (WGS) entry which is preliminary data.</text>
</comment>
<keyword evidence="6" id="KW-1185">Reference proteome</keyword>
<keyword evidence="1" id="KW-0378">Hydrolase</keyword>
<dbReference type="InterPro" id="IPR017853">
    <property type="entry name" value="GH"/>
</dbReference>
<dbReference type="Pfam" id="PF00754">
    <property type="entry name" value="F5_F8_type_C"/>
    <property type="match status" value="2"/>
</dbReference>
<dbReference type="NCBIfam" id="TIGR04183">
    <property type="entry name" value="Por_Secre_tail"/>
    <property type="match status" value="1"/>
</dbReference>
<organism evidence="5 6">
    <name type="scientific">Niastella caeni</name>
    <dbReference type="NCBI Taxonomy" id="2569763"/>
    <lineage>
        <taxon>Bacteria</taxon>
        <taxon>Pseudomonadati</taxon>
        <taxon>Bacteroidota</taxon>
        <taxon>Chitinophagia</taxon>
        <taxon>Chitinophagales</taxon>
        <taxon>Chitinophagaceae</taxon>
        <taxon>Niastella</taxon>
    </lineage>
</organism>
<dbReference type="Pfam" id="PF18962">
    <property type="entry name" value="Por_Secre_tail"/>
    <property type="match status" value="1"/>
</dbReference>
<accession>A0A4S8HZ04</accession>
<evidence type="ECO:0000256" key="1">
    <source>
        <dbReference type="ARBA" id="ARBA00022801"/>
    </source>
</evidence>
<dbReference type="InterPro" id="IPR008979">
    <property type="entry name" value="Galactose-bd-like_sf"/>
</dbReference>
<dbReference type="Gene3D" id="3.20.20.80">
    <property type="entry name" value="Glycosidases"/>
    <property type="match status" value="1"/>
</dbReference>
<evidence type="ECO:0000313" key="5">
    <source>
        <dbReference type="EMBL" id="THU40775.1"/>
    </source>
</evidence>
<dbReference type="InterPro" id="IPR000421">
    <property type="entry name" value="FA58C"/>
</dbReference>
<dbReference type="SUPFAM" id="SSF49785">
    <property type="entry name" value="Galactose-binding domain-like"/>
    <property type="match status" value="2"/>
</dbReference>
<dbReference type="SUPFAM" id="SSF51445">
    <property type="entry name" value="(Trans)glycosidases"/>
    <property type="match status" value="1"/>
</dbReference>
<reference evidence="5 6" key="1">
    <citation type="submission" date="2019-04" db="EMBL/GenBank/DDBJ databases">
        <title>Niastella caeni sp. nov., isolated from activated sludge.</title>
        <authorList>
            <person name="Sheng M."/>
        </authorList>
    </citation>
    <scope>NUCLEOTIDE SEQUENCE [LARGE SCALE GENOMIC DNA]</scope>
    <source>
        <strain evidence="5 6">HX-2-15</strain>
    </source>
</reference>
<sequence>MKSPLKPIVLFVNLFLCAWGFAQTPVAINGQLKVTGTKLTNQNGYPIQLRGMSSHGIQWYNQCLTDASLDAVANDWGADVFRISMYVQEGGYETNPTYFTNLVKTLVNKVTARGMYALIDFHMLTPGDPNYNTSRAITFFTEMANTFKNNNNILYEICNEPNGNVSWATIKNYANQVIPVIRAIDNDAPIIVGTRAWSSLGLSENGSAQEIVSSPLTFPNILYTFHFYAKSHQDYYLNHLDWASDRLPIFVTEFGTQEASGDGANDLVMSQRYMDLMRTKKISWANWNFSDDFRSGAVWTTGTCSGTNWTTSRLKEAGLFIRNNMLSPADDFGGPTNPNPANIALNKSVTVSSIEDGTLTGPNAVDGNGSTRWASAEGVDPQWITVDLGNNYAINRIRINWEAAYGKNFLVQVSGDNFNWTTLRDVQNNTSLSNDYTGLSGTGRYVRIYGTARGTTYGYSIYDLEVYGTLVTTSPNIALNKNVTVSSVEASGLEGNYAVDGNTSTRWSATMYVDPQWITVDLGAQYNISRIKFVWEAAYARDFLVQVSADNSNWTTVRNITGNTSLTNDYTGLTSTGRYVRMYGTARGSAYGYSIYELEVYGSAAARASTTNAITITNTPEQRIQVYPVPSKDEITIILPESTKRTQVVVTDLNGRTYYTGIASGHVHKLHINKYPAGIYVVQLINGDKKIIKRIVKN</sequence>
<feature type="domain" description="F5/8 type C" evidence="4">
    <location>
        <begin position="466"/>
        <end position="603"/>
    </location>
</feature>
<dbReference type="PANTHER" id="PTHR34142:SF1">
    <property type="entry name" value="GLYCOSIDE HYDROLASE FAMILY 5 DOMAIN-CONTAINING PROTEIN"/>
    <property type="match status" value="1"/>
</dbReference>
<protein>
    <submittedName>
        <fullName evidence="5">T9SS type A sorting domain-containing protein</fullName>
    </submittedName>
</protein>
<dbReference type="InterPro" id="IPR018087">
    <property type="entry name" value="Glyco_hydro_5_CS"/>
</dbReference>
<dbReference type="PANTHER" id="PTHR34142">
    <property type="entry name" value="ENDO-BETA-1,4-GLUCANASE A"/>
    <property type="match status" value="1"/>
</dbReference>
<feature type="signal peptide" evidence="3">
    <location>
        <begin position="1"/>
        <end position="22"/>
    </location>
</feature>
<feature type="chain" id="PRO_5020693721" evidence="3">
    <location>
        <begin position="23"/>
        <end position="698"/>
    </location>
</feature>
<dbReference type="InterPro" id="IPR001547">
    <property type="entry name" value="Glyco_hydro_5"/>
</dbReference>
<evidence type="ECO:0000256" key="3">
    <source>
        <dbReference type="SAM" id="SignalP"/>
    </source>
</evidence>